<dbReference type="InterPro" id="IPR003004">
    <property type="entry name" value="GspF/PilC"/>
</dbReference>
<dbReference type="FunFam" id="1.20.81.30:FF:000001">
    <property type="entry name" value="Type II secretion system protein F"/>
    <property type="match status" value="1"/>
</dbReference>
<evidence type="ECO:0000256" key="8">
    <source>
        <dbReference type="ARBA" id="ARBA00023136"/>
    </source>
</evidence>
<reference evidence="12 13" key="1">
    <citation type="submission" date="2018-08" db="EMBL/GenBank/DDBJ databases">
        <title>Genomic Encyclopedia of Archaeal and Bacterial Type Strains, Phase II (KMG-II): from individual species to whole genera.</title>
        <authorList>
            <person name="Goeker M."/>
        </authorList>
    </citation>
    <scope>NUCLEOTIDE SEQUENCE [LARGE SCALE GENOMIC DNA]</scope>
    <source>
        <strain evidence="12 13">DSM 45791</strain>
    </source>
</reference>
<dbReference type="Gene3D" id="1.20.81.30">
    <property type="entry name" value="Type II secretion system (T2SS), domain F"/>
    <property type="match status" value="2"/>
</dbReference>
<gene>
    <name evidence="12" type="ORF">BCF44_120205</name>
</gene>
<keyword evidence="5" id="KW-0997">Cell inner membrane</keyword>
<evidence type="ECO:0000313" key="13">
    <source>
        <dbReference type="Proteomes" id="UP000256269"/>
    </source>
</evidence>
<dbReference type="PANTHER" id="PTHR30012">
    <property type="entry name" value="GENERAL SECRETION PATHWAY PROTEIN"/>
    <property type="match status" value="1"/>
</dbReference>
<dbReference type="GO" id="GO:0015628">
    <property type="term" value="P:protein secretion by the type II secretion system"/>
    <property type="evidence" value="ECO:0007669"/>
    <property type="project" value="TreeGrafter"/>
</dbReference>
<evidence type="ECO:0000256" key="3">
    <source>
        <dbReference type="ARBA" id="ARBA00022448"/>
    </source>
</evidence>
<keyword evidence="3 9" id="KW-0813">Transport</keyword>
<keyword evidence="7 10" id="KW-1133">Transmembrane helix</keyword>
<feature type="transmembrane region" description="Helical" evidence="10">
    <location>
        <begin position="166"/>
        <end position="188"/>
    </location>
</feature>
<dbReference type="GO" id="GO:0005886">
    <property type="term" value="C:plasma membrane"/>
    <property type="evidence" value="ECO:0007669"/>
    <property type="project" value="UniProtKB-SubCell"/>
</dbReference>
<keyword evidence="6 9" id="KW-0812">Transmembrane</keyword>
<evidence type="ECO:0000256" key="5">
    <source>
        <dbReference type="ARBA" id="ARBA00022519"/>
    </source>
</evidence>
<evidence type="ECO:0000256" key="2">
    <source>
        <dbReference type="ARBA" id="ARBA00005745"/>
    </source>
</evidence>
<feature type="transmembrane region" description="Helical" evidence="10">
    <location>
        <begin position="219"/>
        <end position="240"/>
    </location>
</feature>
<comment type="similarity">
    <text evidence="2 9">Belongs to the GSP F family.</text>
</comment>
<protein>
    <submittedName>
        <fullName evidence="12">Type IV pilus assembly protein PilC</fullName>
    </submittedName>
</protein>
<dbReference type="InterPro" id="IPR001992">
    <property type="entry name" value="T2SS_GspF/T4SS_PilC_CS"/>
</dbReference>
<evidence type="ECO:0000256" key="10">
    <source>
        <dbReference type="SAM" id="Phobius"/>
    </source>
</evidence>
<evidence type="ECO:0000256" key="7">
    <source>
        <dbReference type="ARBA" id="ARBA00022989"/>
    </source>
</evidence>
<evidence type="ECO:0000256" key="4">
    <source>
        <dbReference type="ARBA" id="ARBA00022475"/>
    </source>
</evidence>
<dbReference type="PANTHER" id="PTHR30012:SF0">
    <property type="entry name" value="TYPE II SECRETION SYSTEM PROTEIN F-RELATED"/>
    <property type="match status" value="1"/>
</dbReference>
<dbReference type="EMBL" id="QUNO01000020">
    <property type="protein sequence ID" value="REH33133.1"/>
    <property type="molecule type" value="Genomic_DNA"/>
</dbReference>
<evidence type="ECO:0000256" key="1">
    <source>
        <dbReference type="ARBA" id="ARBA00004429"/>
    </source>
</evidence>
<sequence>MARFTYVATGPDGMPAHGVQKAATREAAELALYERELRDIRVTERPSLLRTELSAPRVKREEVMHLSRQLGAFVRAGLPLIDAVRSLGLESSNSSVRRMMAQIEEGLRGGEKLSDCLDAHPKVFPEFYRGILRSAELSGQLDTVLDRLARYLERDLEARRKITSALIYPAMIFVMAIVTVVVLSTFVLPRFKDFFNNLHAQLPLPTRMLLAVTDFLTEWWWALTSGLAVVIAVLIVVLQFEWGKYARDRFYLAIPVVGDTIRFALVERFSRILASMAGAGVSLPEALRVATESLRNRVFTNALWRVAEAMLEGQGLAGPLAATGLFPRTAAQMMRVGEDTGTLDTQLEVTASYYEGELDYKLKKATALIEPIVIVVMGVIVGFVAVALVSAMYGIFNQVQV</sequence>
<evidence type="ECO:0000313" key="12">
    <source>
        <dbReference type="EMBL" id="REH33133.1"/>
    </source>
</evidence>
<keyword evidence="4" id="KW-1003">Cell membrane</keyword>
<evidence type="ECO:0000259" key="11">
    <source>
        <dbReference type="Pfam" id="PF00482"/>
    </source>
</evidence>
<keyword evidence="13" id="KW-1185">Reference proteome</keyword>
<dbReference type="Proteomes" id="UP000256269">
    <property type="component" value="Unassembled WGS sequence"/>
</dbReference>
<organism evidence="12 13">
    <name type="scientific">Kutzneria buriramensis</name>
    <dbReference type="NCBI Taxonomy" id="1045776"/>
    <lineage>
        <taxon>Bacteria</taxon>
        <taxon>Bacillati</taxon>
        <taxon>Actinomycetota</taxon>
        <taxon>Actinomycetes</taxon>
        <taxon>Pseudonocardiales</taxon>
        <taxon>Pseudonocardiaceae</taxon>
        <taxon>Kutzneria</taxon>
    </lineage>
</organism>
<evidence type="ECO:0000256" key="9">
    <source>
        <dbReference type="RuleBase" id="RU003923"/>
    </source>
</evidence>
<proteinExistence type="inferred from homology"/>
<feature type="domain" description="Type II secretion system protein GspF" evidence="11">
    <location>
        <begin position="269"/>
        <end position="389"/>
    </location>
</feature>
<comment type="subcellular location">
    <subcellularLocation>
        <location evidence="1">Cell inner membrane</location>
        <topology evidence="1">Multi-pass membrane protein</topology>
    </subcellularLocation>
    <subcellularLocation>
        <location evidence="9">Cell membrane</location>
        <topology evidence="9">Multi-pass membrane protein</topology>
    </subcellularLocation>
</comment>
<dbReference type="RefSeq" id="WP_116180533.1">
    <property type="nucleotide sequence ID" value="NZ_CP144375.1"/>
</dbReference>
<dbReference type="PRINTS" id="PR00812">
    <property type="entry name" value="BCTERIALGSPF"/>
</dbReference>
<dbReference type="AlphaFoldDB" id="A0A3E0GZR3"/>
<dbReference type="PROSITE" id="PS00874">
    <property type="entry name" value="T2SP_F"/>
    <property type="match status" value="1"/>
</dbReference>
<dbReference type="OrthoDB" id="9805682at2"/>
<feature type="domain" description="Type II secretion system protein GspF" evidence="11">
    <location>
        <begin position="67"/>
        <end position="189"/>
    </location>
</feature>
<feature type="transmembrane region" description="Helical" evidence="10">
    <location>
        <begin position="372"/>
        <end position="396"/>
    </location>
</feature>
<dbReference type="InterPro" id="IPR018076">
    <property type="entry name" value="T2SS_GspF_dom"/>
</dbReference>
<dbReference type="Pfam" id="PF00482">
    <property type="entry name" value="T2SSF"/>
    <property type="match status" value="2"/>
</dbReference>
<name>A0A3E0GZR3_9PSEU</name>
<keyword evidence="8 10" id="KW-0472">Membrane</keyword>
<comment type="caution">
    <text evidence="12">The sequence shown here is derived from an EMBL/GenBank/DDBJ whole genome shotgun (WGS) entry which is preliminary data.</text>
</comment>
<evidence type="ECO:0000256" key="6">
    <source>
        <dbReference type="ARBA" id="ARBA00022692"/>
    </source>
</evidence>
<dbReference type="InterPro" id="IPR042094">
    <property type="entry name" value="T2SS_GspF_sf"/>
</dbReference>
<accession>A0A3E0GZR3</accession>